<evidence type="ECO:0000313" key="3">
    <source>
        <dbReference type="Proteomes" id="UP000827986"/>
    </source>
</evidence>
<dbReference type="Proteomes" id="UP000827986">
    <property type="component" value="Unassembled WGS sequence"/>
</dbReference>
<organism evidence="2 3">
    <name type="scientific">Mauremys mutica</name>
    <name type="common">yellowpond turtle</name>
    <dbReference type="NCBI Taxonomy" id="74926"/>
    <lineage>
        <taxon>Eukaryota</taxon>
        <taxon>Metazoa</taxon>
        <taxon>Chordata</taxon>
        <taxon>Craniata</taxon>
        <taxon>Vertebrata</taxon>
        <taxon>Euteleostomi</taxon>
        <taxon>Archelosauria</taxon>
        <taxon>Testudinata</taxon>
        <taxon>Testudines</taxon>
        <taxon>Cryptodira</taxon>
        <taxon>Durocryptodira</taxon>
        <taxon>Testudinoidea</taxon>
        <taxon>Geoemydidae</taxon>
        <taxon>Geoemydinae</taxon>
        <taxon>Mauremys</taxon>
    </lineage>
</organism>
<feature type="signal peptide" evidence="1">
    <location>
        <begin position="1"/>
        <end position="24"/>
    </location>
</feature>
<proteinExistence type="predicted"/>
<accession>A0A9D3XBK0</accession>
<keyword evidence="3" id="KW-1185">Reference proteome</keyword>
<feature type="chain" id="PRO_5038954041" description="Secreted protein" evidence="1">
    <location>
        <begin position="25"/>
        <end position="101"/>
    </location>
</feature>
<evidence type="ECO:0000256" key="1">
    <source>
        <dbReference type="SAM" id="SignalP"/>
    </source>
</evidence>
<dbReference type="AlphaFoldDB" id="A0A9D3XBK0"/>
<protein>
    <recommendedName>
        <fullName evidence="4">Secreted protein</fullName>
    </recommendedName>
</protein>
<reference evidence="2" key="1">
    <citation type="submission" date="2021-09" db="EMBL/GenBank/DDBJ databases">
        <title>The genome of Mauremys mutica provides insights into the evolution of semi-aquatic lifestyle.</title>
        <authorList>
            <person name="Gong S."/>
            <person name="Gao Y."/>
        </authorList>
    </citation>
    <scope>NUCLEOTIDE SEQUENCE</scope>
    <source>
        <strain evidence="2">MM-2020</strain>
        <tissue evidence="2">Muscle</tissue>
    </source>
</reference>
<comment type="caution">
    <text evidence="2">The sequence shown here is derived from an EMBL/GenBank/DDBJ whole genome shotgun (WGS) entry which is preliminary data.</text>
</comment>
<name>A0A9D3XBK0_9SAUR</name>
<sequence>MPCSSLLSCIFVINLAPFIQLSVGGEPHPYGRAKVQYQMCTLNDTFAFSAKRGSLPSVHSASKTSVSHPDIYSGGCSQSQLYHLCPSKPSLPSPLLMLVFI</sequence>
<gene>
    <name evidence="2" type="ORF">KIL84_011186</name>
</gene>
<evidence type="ECO:0008006" key="4">
    <source>
        <dbReference type="Google" id="ProtNLM"/>
    </source>
</evidence>
<dbReference type="EMBL" id="JAHDVG010000474">
    <property type="protein sequence ID" value="KAH1177484.1"/>
    <property type="molecule type" value="Genomic_DNA"/>
</dbReference>
<evidence type="ECO:0000313" key="2">
    <source>
        <dbReference type="EMBL" id="KAH1177484.1"/>
    </source>
</evidence>
<keyword evidence="1" id="KW-0732">Signal</keyword>